<reference evidence="1" key="1">
    <citation type="submission" date="2021-01" db="EMBL/GenBank/DDBJ databases">
        <authorList>
            <person name="Corre E."/>
            <person name="Pelletier E."/>
            <person name="Niang G."/>
            <person name="Scheremetjew M."/>
            <person name="Finn R."/>
            <person name="Kale V."/>
            <person name="Holt S."/>
            <person name="Cochrane G."/>
            <person name="Meng A."/>
            <person name="Brown T."/>
            <person name="Cohen L."/>
        </authorList>
    </citation>
    <scope>NUCLEOTIDE SEQUENCE</scope>
    <source>
        <strain evidence="1">SAG 36.94</strain>
    </source>
</reference>
<dbReference type="EMBL" id="HBGH01004888">
    <property type="protein sequence ID" value="CAD9230627.1"/>
    <property type="molecule type" value="Transcribed_RNA"/>
</dbReference>
<evidence type="ECO:0000313" key="1">
    <source>
        <dbReference type="EMBL" id="CAD9230626.1"/>
    </source>
</evidence>
<accession>A0A6T6BBY8</accession>
<gene>
    <name evidence="1" type="ORF">CCAE0312_LOCUS2678</name>
    <name evidence="2" type="ORF">CCAE0312_LOCUS2679</name>
</gene>
<proteinExistence type="predicted"/>
<protein>
    <submittedName>
        <fullName evidence="1">Uncharacterized protein</fullName>
    </submittedName>
</protein>
<evidence type="ECO:0000313" key="2">
    <source>
        <dbReference type="EMBL" id="CAD9230627.1"/>
    </source>
</evidence>
<dbReference type="EMBL" id="HBGH01004887">
    <property type="protein sequence ID" value="CAD9230626.1"/>
    <property type="molecule type" value="Transcribed_RNA"/>
</dbReference>
<name>A0A6T6BBY8_9RHOD</name>
<dbReference type="AlphaFoldDB" id="A0A6T6BBY8"/>
<organism evidence="1">
    <name type="scientific">Compsopogon caeruleus</name>
    <dbReference type="NCBI Taxonomy" id="31354"/>
    <lineage>
        <taxon>Eukaryota</taxon>
        <taxon>Rhodophyta</taxon>
        <taxon>Compsopogonophyceae</taxon>
        <taxon>Compsopogonales</taxon>
        <taxon>Compsopogonaceae</taxon>
        <taxon>Compsopogon</taxon>
    </lineage>
</organism>
<sequence length="100" mass="11345">MSPGCLLTQYYVYTHSIWESFVASYATMRIAASISPRKFVKIEFAGESSTNLLVLIGPHHSPTNFLWSSRFSTIDLKKIVQKVLFLMTATLFNHISFPNV</sequence>